<organism evidence="1 2">
    <name type="scientific">Dryococelus australis</name>
    <dbReference type="NCBI Taxonomy" id="614101"/>
    <lineage>
        <taxon>Eukaryota</taxon>
        <taxon>Metazoa</taxon>
        <taxon>Ecdysozoa</taxon>
        <taxon>Arthropoda</taxon>
        <taxon>Hexapoda</taxon>
        <taxon>Insecta</taxon>
        <taxon>Pterygota</taxon>
        <taxon>Neoptera</taxon>
        <taxon>Polyneoptera</taxon>
        <taxon>Phasmatodea</taxon>
        <taxon>Verophasmatodea</taxon>
        <taxon>Anareolatae</taxon>
        <taxon>Phasmatidae</taxon>
        <taxon>Eurycanthinae</taxon>
        <taxon>Dryococelus</taxon>
    </lineage>
</organism>
<name>A0ABQ9GJP2_9NEOP</name>
<comment type="caution">
    <text evidence="1">The sequence shown here is derived from an EMBL/GenBank/DDBJ whole genome shotgun (WGS) entry which is preliminary data.</text>
</comment>
<dbReference type="EMBL" id="JARBHB010000011">
    <property type="protein sequence ID" value="KAJ8872228.1"/>
    <property type="molecule type" value="Genomic_DNA"/>
</dbReference>
<gene>
    <name evidence="1" type="ORF">PR048_025830</name>
</gene>
<reference evidence="1 2" key="1">
    <citation type="submission" date="2023-02" db="EMBL/GenBank/DDBJ databases">
        <title>LHISI_Scaffold_Assembly.</title>
        <authorList>
            <person name="Stuart O.P."/>
            <person name="Cleave R."/>
            <person name="Magrath M.J.L."/>
            <person name="Mikheyev A.S."/>
        </authorList>
    </citation>
    <scope>NUCLEOTIDE SEQUENCE [LARGE SCALE GENOMIC DNA]</scope>
    <source>
        <strain evidence="1">Daus_M_001</strain>
        <tissue evidence="1">Leg muscle</tissue>
    </source>
</reference>
<sequence>MYLQGGQITFRSQGQSFFPEKVCAISWLENVEVAERASWNCFLQYFKVKHSWCLFCVIQWKTLALVEKICEIRGTAAL</sequence>
<accession>A0ABQ9GJP2</accession>
<proteinExistence type="predicted"/>
<keyword evidence="2" id="KW-1185">Reference proteome</keyword>
<evidence type="ECO:0000313" key="2">
    <source>
        <dbReference type="Proteomes" id="UP001159363"/>
    </source>
</evidence>
<protein>
    <submittedName>
        <fullName evidence="1">Uncharacterized protein</fullName>
    </submittedName>
</protein>
<evidence type="ECO:0000313" key="1">
    <source>
        <dbReference type="EMBL" id="KAJ8872228.1"/>
    </source>
</evidence>
<dbReference type="Proteomes" id="UP001159363">
    <property type="component" value="Chromosome 10"/>
</dbReference>